<dbReference type="PANTHER" id="PTHR22802:SF465">
    <property type="entry name" value="AT17652P-RELATED"/>
    <property type="match status" value="1"/>
</dbReference>
<dbReference type="PROSITE" id="PS00615">
    <property type="entry name" value="C_TYPE_LECTIN_1"/>
    <property type="match status" value="1"/>
</dbReference>
<feature type="signal peptide" evidence="2">
    <location>
        <begin position="1"/>
        <end position="18"/>
    </location>
</feature>
<dbReference type="InterPro" id="IPR016187">
    <property type="entry name" value="CTDL_fold"/>
</dbReference>
<proteinExistence type="predicted"/>
<dbReference type="CDD" id="cd00037">
    <property type="entry name" value="CLECT"/>
    <property type="match status" value="1"/>
</dbReference>
<organism evidence="4 5">
    <name type="scientific">Daphnia magna</name>
    <dbReference type="NCBI Taxonomy" id="35525"/>
    <lineage>
        <taxon>Eukaryota</taxon>
        <taxon>Metazoa</taxon>
        <taxon>Ecdysozoa</taxon>
        <taxon>Arthropoda</taxon>
        <taxon>Crustacea</taxon>
        <taxon>Branchiopoda</taxon>
        <taxon>Diplostraca</taxon>
        <taxon>Cladocera</taxon>
        <taxon>Anomopoda</taxon>
        <taxon>Daphniidae</taxon>
        <taxon>Daphnia</taxon>
    </lineage>
</organism>
<dbReference type="SMART" id="SM00034">
    <property type="entry name" value="CLECT"/>
    <property type="match status" value="1"/>
</dbReference>
<protein>
    <recommendedName>
        <fullName evidence="3">C-type lectin domain-containing protein</fullName>
    </recommendedName>
</protein>
<dbReference type="InterPro" id="IPR051004">
    <property type="entry name" value="DC-SIGN_domain-containing"/>
</dbReference>
<sequence length="299" mass="33777">MYLAFSVLVFSLLGSGHGSVIPTEACIRTLYVSDTALIDVAEHENCILQIDTDQNHILRFSLAHGEHFERAQEFVSIYDGIDEDSPIIRLENQIRHKVGLTHAELIDSVYTTNSVAHLRLKKKPTLSLKLKIEKAVYCPFNLGSESQCGRVVDANSCYCATFTKRDQANQTTYCIDNGMKLLSIQDLNEEEKLYAAWDTLVYFWTSASYNTTSGAWRWESTMENIYPGYTNWAPFEPNNTLNDGDCMAMKNGWYDDPCVNLYDAICELQPEDVPSSTTPSYYTNSDPAFTSFSTFSSQD</sequence>
<dbReference type="PANTHER" id="PTHR22802">
    <property type="entry name" value="C-TYPE LECTIN SUPERFAMILY MEMBER"/>
    <property type="match status" value="1"/>
</dbReference>
<feature type="domain" description="C-type lectin" evidence="3">
    <location>
        <begin position="153"/>
        <end position="267"/>
    </location>
</feature>
<evidence type="ECO:0000313" key="4">
    <source>
        <dbReference type="EMBL" id="KZS17579.1"/>
    </source>
</evidence>
<dbReference type="Gene3D" id="3.10.100.10">
    <property type="entry name" value="Mannose-Binding Protein A, subunit A"/>
    <property type="match status" value="1"/>
</dbReference>
<dbReference type="OrthoDB" id="6354424at2759"/>
<dbReference type="InterPro" id="IPR001304">
    <property type="entry name" value="C-type_lectin-like"/>
</dbReference>
<evidence type="ECO:0000313" key="5">
    <source>
        <dbReference type="Proteomes" id="UP000076858"/>
    </source>
</evidence>
<gene>
    <name evidence="4" type="ORF">APZ42_016460</name>
</gene>
<feature type="chain" id="PRO_5007855274" description="C-type lectin domain-containing protein" evidence="2">
    <location>
        <begin position="19"/>
        <end position="299"/>
    </location>
</feature>
<keyword evidence="1" id="KW-1015">Disulfide bond</keyword>
<keyword evidence="2" id="KW-0732">Signal</keyword>
<dbReference type="AlphaFoldDB" id="A0A165AFM2"/>
<accession>A0A165AFM2</accession>
<dbReference type="Proteomes" id="UP000076858">
    <property type="component" value="Unassembled WGS sequence"/>
</dbReference>
<evidence type="ECO:0000256" key="1">
    <source>
        <dbReference type="ARBA" id="ARBA00023157"/>
    </source>
</evidence>
<dbReference type="EMBL" id="LRGB01000626">
    <property type="protein sequence ID" value="KZS17579.1"/>
    <property type="molecule type" value="Genomic_DNA"/>
</dbReference>
<dbReference type="InterPro" id="IPR018378">
    <property type="entry name" value="C-type_lectin_CS"/>
</dbReference>
<reference evidence="4 5" key="1">
    <citation type="submission" date="2016-03" db="EMBL/GenBank/DDBJ databases">
        <title>EvidentialGene: Evidence-directed Construction of Genes on Genomes.</title>
        <authorList>
            <person name="Gilbert D.G."/>
            <person name="Choi J.-H."/>
            <person name="Mockaitis K."/>
            <person name="Colbourne J."/>
            <person name="Pfrender M."/>
        </authorList>
    </citation>
    <scope>NUCLEOTIDE SEQUENCE [LARGE SCALE GENOMIC DNA]</scope>
    <source>
        <strain evidence="4 5">Xinb3</strain>
        <tissue evidence="4">Complete organism</tissue>
    </source>
</reference>
<dbReference type="Pfam" id="PF00059">
    <property type="entry name" value="Lectin_C"/>
    <property type="match status" value="1"/>
</dbReference>
<dbReference type="SUPFAM" id="SSF56436">
    <property type="entry name" value="C-type lectin-like"/>
    <property type="match status" value="1"/>
</dbReference>
<dbReference type="InterPro" id="IPR016186">
    <property type="entry name" value="C-type_lectin-like/link_sf"/>
</dbReference>
<comment type="caution">
    <text evidence="4">The sequence shown here is derived from an EMBL/GenBank/DDBJ whole genome shotgun (WGS) entry which is preliminary data.</text>
</comment>
<name>A0A165AFM2_9CRUS</name>
<dbReference type="PROSITE" id="PS50041">
    <property type="entry name" value="C_TYPE_LECTIN_2"/>
    <property type="match status" value="1"/>
</dbReference>
<keyword evidence="5" id="KW-1185">Reference proteome</keyword>
<evidence type="ECO:0000259" key="3">
    <source>
        <dbReference type="PROSITE" id="PS50041"/>
    </source>
</evidence>
<evidence type="ECO:0000256" key="2">
    <source>
        <dbReference type="SAM" id="SignalP"/>
    </source>
</evidence>